<evidence type="ECO:0000313" key="1">
    <source>
        <dbReference type="EMBL" id="TGK28094.1"/>
    </source>
</evidence>
<dbReference type="RefSeq" id="WP_135593577.1">
    <property type="nucleotide sequence ID" value="NZ_RQEZ01000046.1"/>
</dbReference>
<sequence>MENHISVAEAFSEKFLTLLTDLRGYRSPFGKTVGDPSDLIQECVQKASIRAGAISAGLSIPKRHLGYLTLLPEMILFYRIQGHLVKDIAALFGKETQVTPEIMSYCIFPDKNHALIRSIVRDTGSRVLVRPATLEILRSIGYHLGWKLFRKNPGNSASRYAWLPYIGALLNGGISFLDTKTTGRRAEDLFRKELEFYPVVNE</sequence>
<gene>
    <name evidence="1" type="ORF">EHQ17_18615</name>
</gene>
<dbReference type="OrthoDB" id="341000at2"/>
<dbReference type="AlphaFoldDB" id="A0A5F1YPH8"/>
<keyword evidence="2" id="KW-1185">Reference proteome</keyword>
<evidence type="ECO:0000313" key="2">
    <source>
        <dbReference type="Proteomes" id="UP000298277"/>
    </source>
</evidence>
<proteinExistence type="predicted"/>
<dbReference type="EMBL" id="RQFA01000080">
    <property type="protein sequence ID" value="TGK28094.1"/>
    <property type="molecule type" value="Genomic_DNA"/>
</dbReference>
<comment type="caution">
    <text evidence="1">The sequence shown here is derived from an EMBL/GenBank/DDBJ whole genome shotgun (WGS) entry which is preliminary data.</text>
</comment>
<reference evidence="1" key="1">
    <citation type="journal article" date="2019" name="PLoS Negl. Trop. Dis.">
        <title>Revisiting the worldwide diversity of Leptospira species in the environment.</title>
        <authorList>
            <person name="Vincent A.T."/>
            <person name="Schiettekatte O."/>
            <person name="Bourhy P."/>
            <person name="Veyrier F.J."/>
            <person name="Picardeau M."/>
        </authorList>
    </citation>
    <scope>NUCLEOTIDE SEQUENCE [LARGE SCALE GENOMIC DNA]</scope>
    <source>
        <strain evidence="1">201800299</strain>
    </source>
</reference>
<accession>A0A5F1YPH8</accession>
<dbReference type="Proteomes" id="UP000298277">
    <property type="component" value="Unassembled WGS sequence"/>
</dbReference>
<organism evidence="1 2">
    <name type="scientific">Leptospira gomenensis</name>
    <dbReference type="NCBI Taxonomy" id="2484974"/>
    <lineage>
        <taxon>Bacteria</taxon>
        <taxon>Pseudomonadati</taxon>
        <taxon>Spirochaetota</taxon>
        <taxon>Spirochaetia</taxon>
        <taxon>Leptospirales</taxon>
        <taxon>Leptospiraceae</taxon>
        <taxon>Leptospira</taxon>
    </lineage>
</organism>
<protein>
    <submittedName>
        <fullName evidence="1">Uncharacterized protein</fullName>
    </submittedName>
</protein>
<name>A0A5F1YPH8_9LEPT</name>